<comment type="caution">
    <text evidence="2">The sequence shown here is derived from an EMBL/GenBank/DDBJ whole genome shotgun (WGS) entry which is preliminary data.</text>
</comment>
<protein>
    <submittedName>
        <fullName evidence="2">Copper chaperone PCu(A)C</fullName>
    </submittedName>
</protein>
<gene>
    <name evidence="2" type="ORF">J9B83_04495</name>
</gene>
<organism evidence="2 3">
    <name type="scientific">Marinomonas vulgaris</name>
    <dbReference type="NCBI Taxonomy" id="2823372"/>
    <lineage>
        <taxon>Bacteria</taxon>
        <taxon>Pseudomonadati</taxon>
        <taxon>Pseudomonadota</taxon>
        <taxon>Gammaproteobacteria</taxon>
        <taxon>Oceanospirillales</taxon>
        <taxon>Oceanospirillaceae</taxon>
        <taxon>Marinomonas</taxon>
    </lineage>
</organism>
<proteinExistence type="predicted"/>
<dbReference type="PANTHER" id="PTHR36302:SF1">
    <property type="entry name" value="COPPER CHAPERONE PCU(A)C"/>
    <property type="match status" value="1"/>
</dbReference>
<dbReference type="Pfam" id="PF04314">
    <property type="entry name" value="PCuAC"/>
    <property type="match status" value="1"/>
</dbReference>
<feature type="chain" id="PRO_5045559892" evidence="1">
    <location>
        <begin position="19"/>
        <end position="143"/>
    </location>
</feature>
<dbReference type="InterPro" id="IPR036182">
    <property type="entry name" value="PCuAC_sf"/>
</dbReference>
<evidence type="ECO:0000313" key="3">
    <source>
        <dbReference type="Proteomes" id="UP000679722"/>
    </source>
</evidence>
<dbReference type="PANTHER" id="PTHR36302">
    <property type="entry name" value="BLR7088 PROTEIN"/>
    <property type="match status" value="1"/>
</dbReference>
<dbReference type="Proteomes" id="UP000679722">
    <property type="component" value="Unassembled WGS sequence"/>
</dbReference>
<dbReference type="Gene3D" id="2.60.40.1890">
    <property type="entry name" value="PCu(A)C copper chaperone"/>
    <property type="match status" value="1"/>
</dbReference>
<reference evidence="3" key="1">
    <citation type="submission" date="2023-07" db="EMBL/GenBank/DDBJ databases">
        <title>Marinomonas vulgaris A79, complete genome.</title>
        <authorList>
            <person name="Ying J.-J."/>
        </authorList>
    </citation>
    <scope>NUCLEOTIDE SEQUENCE [LARGE SCALE GENOMIC DNA]</scope>
    <source>
        <strain evidence="3">A79</strain>
    </source>
</reference>
<dbReference type="InterPro" id="IPR007410">
    <property type="entry name" value="LpqE-like"/>
</dbReference>
<feature type="signal peptide" evidence="1">
    <location>
        <begin position="1"/>
        <end position="18"/>
    </location>
</feature>
<sequence length="143" mass="15975">MKKVIASLLIAASPLAFSAQLDISRASLKANTPGSDNTAAYMLVENMTKDDVRIVAAESSVAEFTELHSHKMDGDRMIMRHEKYIDVDAGEAVRFVPNGYHIMLINLKKRMKHGEQEDITLKYDDGTTQTVTFEVFDPRKAAE</sequence>
<keyword evidence="3" id="KW-1185">Reference proteome</keyword>
<accession>A0ABS5HAY0</accession>
<dbReference type="EMBL" id="JAGSSV010000003">
    <property type="protein sequence ID" value="MBR7888194.1"/>
    <property type="molecule type" value="Genomic_DNA"/>
</dbReference>
<evidence type="ECO:0000313" key="2">
    <source>
        <dbReference type="EMBL" id="MBR7888194.1"/>
    </source>
</evidence>
<name>A0ABS5HAY0_9GAMM</name>
<dbReference type="SUPFAM" id="SSF110087">
    <property type="entry name" value="DR1885-like metal-binding protein"/>
    <property type="match status" value="1"/>
</dbReference>
<dbReference type="InterPro" id="IPR058248">
    <property type="entry name" value="Lxx211020-like"/>
</dbReference>
<dbReference type="RefSeq" id="WP_211535540.1">
    <property type="nucleotide sequence ID" value="NZ_JAGSSV010000003.1"/>
</dbReference>
<evidence type="ECO:0000256" key="1">
    <source>
        <dbReference type="SAM" id="SignalP"/>
    </source>
</evidence>
<keyword evidence="1" id="KW-0732">Signal</keyword>